<sequence>MRLAGEQTSPLGYSRTLHTAKQGLWKMASHLPLSLNEYSSHTNPATMTMKLPEYCCPSTAKTSDS</sequence>
<protein>
    <submittedName>
        <fullName evidence="1">Uncharacterized protein</fullName>
    </submittedName>
</protein>
<proteinExistence type="predicted"/>
<organism evidence="1">
    <name type="scientific">Anguilla anguilla</name>
    <name type="common">European freshwater eel</name>
    <name type="synonym">Muraena anguilla</name>
    <dbReference type="NCBI Taxonomy" id="7936"/>
    <lineage>
        <taxon>Eukaryota</taxon>
        <taxon>Metazoa</taxon>
        <taxon>Chordata</taxon>
        <taxon>Craniata</taxon>
        <taxon>Vertebrata</taxon>
        <taxon>Euteleostomi</taxon>
        <taxon>Actinopterygii</taxon>
        <taxon>Neopterygii</taxon>
        <taxon>Teleostei</taxon>
        <taxon>Anguilliformes</taxon>
        <taxon>Anguillidae</taxon>
        <taxon>Anguilla</taxon>
    </lineage>
</organism>
<reference evidence="1" key="1">
    <citation type="submission" date="2014-11" db="EMBL/GenBank/DDBJ databases">
        <authorList>
            <person name="Amaro Gonzalez C."/>
        </authorList>
    </citation>
    <scope>NUCLEOTIDE SEQUENCE</scope>
</reference>
<reference evidence="1" key="2">
    <citation type="journal article" date="2015" name="Fish Shellfish Immunol.">
        <title>Early steps in the European eel (Anguilla anguilla)-Vibrio vulnificus interaction in the gills: Role of the RtxA13 toxin.</title>
        <authorList>
            <person name="Callol A."/>
            <person name="Pajuelo D."/>
            <person name="Ebbesson L."/>
            <person name="Teles M."/>
            <person name="MacKenzie S."/>
            <person name="Amaro C."/>
        </authorList>
    </citation>
    <scope>NUCLEOTIDE SEQUENCE</scope>
</reference>
<accession>A0A0E9X405</accession>
<evidence type="ECO:0000313" key="1">
    <source>
        <dbReference type="EMBL" id="JAH97211.1"/>
    </source>
</evidence>
<name>A0A0E9X405_ANGAN</name>
<dbReference type="AlphaFoldDB" id="A0A0E9X405"/>
<dbReference type="EMBL" id="GBXM01011366">
    <property type="protein sequence ID" value="JAH97211.1"/>
    <property type="molecule type" value="Transcribed_RNA"/>
</dbReference>